<evidence type="ECO:0000259" key="12">
    <source>
        <dbReference type="PROSITE" id="PS50157"/>
    </source>
</evidence>
<dbReference type="PROSITE" id="PS50157">
    <property type="entry name" value="ZINC_FINGER_C2H2_2"/>
    <property type="match status" value="7"/>
</dbReference>
<keyword evidence="4 9" id="KW-0863">Zinc-finger</keyword>
<dbReference type="PANTHER" id="PTHR24388">
    <property type="entry name" value="ZINC FINGER PROTEIN"/>
    <property type="match status" value="1"/>
</dbReference>
<keyword evidence="3" id="KW-0677">Repeat</keyword>
<organism evidence="14 15">
    <name type="scientific">Stomoxys calcitrans</name>
    <name type="common">Stable fly</name>
    <name type="synonym">Conops calcitrans</name>
    <dbReference type="NCBI Taxonomy" id="35570"/>
    <lineage>
        <taxon>Eukaryota</taxon>
        <taxon>Metazoa</taxon>
        <taxon>Ecdysozoa</taxon>
        <taxon>Arthropoda</taxon>
        <taxon>Hexapoda</taxon>
        <taxon>Insecta</taxon>
        <taxon>Pterygota</taxon>
        <taxon>Neoptera</taxon>
        <taxon>Endopterygota</taxon>
        <taxon>Diptera</taxon>
        <taxon>Brachycera</taxon>
        <taxon>Muscomorpha</taxon>
        <taxon>Muscoidea</taxon>
        <taxon>Muscidae</taxon>
        <taxon>Stomoxys</taxon>
    </lineage>
</organism>
<evidence type="ECO:0000256" key="1">
    <source>
        <dbReference type="ARBA" id="ARBA00004123"/>
    </source>
</evidence>
<feature type="domain" description="C2H2-type" evidence="12">
    <location>
        <begin position="526"/>
        <end position="553"/>
    </location>
</feature>
<evidence type="ECO:0000313" key="14">
    <source>
        <dbReference type="EnsemblMetazoa" id="SCAU011043-PA"/>
    </source>
</evidence>
<dbReference type="InterPro" id="IPR036236">
    <property type="entry name" value="Znf_C2H2_sf"/>
</dbReference>
<feature type="binding site" evidence="10">
    <location>
        <position position="8"/>
    </location>
    <ligand>
        <name>Zn(2+)</name>
        <dbReference type="ChEBI" id="CHEBI:29105"/>
    </ligand>
</feature>
<dbReference type="PROSITE" id="PS00028">
    <property type="entry name" value="ZINC_FINGER_C2H2_1"/>
    <property type="match status" value="8"/>
</dbReference>
<dbReference type="VEuPathDB" id="VectorBase:SCAU011043"/>
<evidence type="ECO:0000256" key="4">
    <source>
        <dbReference type="ARBA" id="ARBA00022771"/>
    </source>
</evidence>
<dbReference type="Pfam" id="PF07776">
    <property type="entry name" value="zf-AD"/>
    <property type="match status" value="1"/>
</dbReference>
<evidence type="ECO:0000256" key="8">
    <source>
        <dbReference type="ARBA" id="ARBA00037948"/>
    </source>
</evidence>
<evidence type="ECO:0000256" key="7">
    <source>
        <dbReference type="ARBA" id="ARBA00023242"/>
    </source>
</evidence>
<feature type="binding site" evidence="10">
    <location>
        <position position="49"/>
    </location>
    <ligand>
        <name>Zn(2+)</name>
        <dbReference type="ChEBI" id="CHEBI:29105"/>
    </ligand>
</feature>
<accession>A0A1I8PTT5</accession>
<evidence type="ECO:0000313" key="15">
    <source>
        <dbReference type="Proteomes" id="UP000095300"/>
    </source>
</evidence>
<dbReference type="Gene3D" id="3.40.1800.20">
    <property type="match status" value="1"/>
</dbReference>
<feature type="domain" description="ZAD" evidence="13">
    <location>
        <begin position="3"/>
        <end position="76"/>
    </location>
</feature>
<dbReference type="OrthoDB" id="1095242at2759"/>
<comment type="similarity">
    <text evidence="8">Belongs to the snail C2H2-type zinc-finger protein family.</text>
</comment>
<dbReference type="SMART" id="SM00355">
    <property type="entry name" value="ZnF_C2H2"/>
    <property type="match status" value="9"/>
</dbReference>
<feature type="domain" description="C2H2-type" evidence="12">
    <location>
        <begin position="437"/>
        <end position="465"/>
    </location>
</feature>
<dbReference type="GO" id="GO:0005634">
    <property type="term" value="C:nucleus"/>
    <property type="evidence" value="ECO:0007669"/>
    <property type="project" value="UniProtKB-SubCell"/>
</dbReference>
<dbReference type="InterPro" id="IPR012934">
    <property type="entry name" value="Znf_AD"/>
</dbReference>
<feature type="domain" description="C2H2-type" evidence="12">
    <location>
        <begin position="554"/>
        <end position="581"/>
    </location>
</feature>
<evidence type="ECO:0000256" key="5">
    <source>
        <dbReference type="ARBA" id="ARBA00022833"/>
    </source>
</evidence>
<keyword evidence="5 10" id="KW-0862">Zinc</keyword>
<evidence type="ECO:0000256" key="2">
    <source>
        <dbReference type="ARBA" id="ARBA00022723"/>
    </source>
</evidence>
<dbReference type="Proteomes" id="UP000095300">
    <property type="component" value="Unassembled WGS sequence"/>
</dbReference>
<feature type="compositionally biased region" description="Basic and acidic residues" evidence="11">
    <location>
        <begin position="183"/>
        <end position="193"/>
    </location>
</feature>
<dbReference type="STRING" id="35570.A0A1I8PTT5"/>
<evidence type="ECO:0000259" key="13">
    <source>
        <dbReference type="PROSITE" id="PS51915"/>
    </source>
</evidence>
<evidence type="ECO:0008006" key="16">
    <source>
        <dbReference type="Google" id="ProtNLM"/>
    </source>
</evidence>
<feature type="binding site" evidence="10">
    <location>
        <position position="5"/>
    </location>
    <ligand>
        <name>Zn(2+)</name>
        <dbReference type="ChEBI" id="CHEBI:29105"/>
    </ligand>
</feature>
<keyword evidence="2 10" id="KW-0479">Metal-binding</keyword>
<dbReference type="Pfam" id="PF00096">
    <property type="entry name" value="zf-C2H2"/>
    <property type="match status" value="3"/>
</dbReference>
<feature type="compositionally biased region" description="Low complexity" evidence="11">
    <location>
        <begin position="145"/>
        <end position="159"/>
    </location>
</feature>
<evidence type="ECO:0000256" key="9">
    <source>
        <dbReference type="PROSITE-ProRule" id="PRU00042"/>
    </source>
</evidence>
<dbReference type="PANTHER" id="PTHR24388:SF54">
    <property type="entry name" value="PROTEIN ESCARGOT"/>
    <property type="match status" value="1"/>
</dbReference>
<dbReference type="KEGG" id="scac:106087509"/>
<keyword evidence="15" id="KW-1185">Reference proteome</keyword>
<reference evidence="14" key="1">
    <citation type="submission" date="2020-05" db="UniProtKB">
        <authorList>
            <consortium name="EnsemblMetazoa"/>
        </authorList>
    </citation>
    <scope>IDENTIFICATION</scope>
    <source>
        <strain evidence="14">USDA</strain>
    </source>
</reference>
<dbReference type="SUPFAM" id="SSF57716">
    <property type="entry name" value="Glucocorticoid receptor-like (DNA-binding domain)"/>
    <property type="match status" value="1"/>
</dbReference>
<feature type="compositionally biased region" description="Polar residues" evidence="11">
    <location>
        <begin position="194"/>
        <end position="206"/>
    </location>
</feature>
<gene>
    <name evidence="14" type="primary">106087509</name>
</gene>
<keyword evidence="7" id="KW-0539">Nucleus</keyword>
<evidence type="ECO:0000256" key="10">
    <source>
        <dbReference type="PROSITE-ProRule" id="PRU01263"/>
    </source>
</evidence>
<dbReference type="GO" id="GO:0008270">
    <property type="term" value="F:zinc ion binding"/>
    <property type="evidence" value="ECO:0007669"/>
    <property type="project" value="UniProtKB-UniRule"/>
</dbReference>
<dbReference type="SUPFAM" id="SSF57667">
    <property type="entry name" value="beta-beta-alpha zinc fingers"/>
    <property type="match status" value="4"/>
</dbReference>
<feature type="domain" description="C2H2-type" evidence="12">
    <location>
        <begin position="582"/>
        <end position="609"/>
    </location>
</feature>
<dbReference type="InterPro" id="IPR013087">
    <property type="entry name" value="Znf_C2H2_type"/>
</dbReference>
<feature type="compositionally biased region" description="Basic and acidic residues" evidence="11">
    <location>
        <begin position="108"/>
        <end position="117"/>
    </location>
</feature>
<feature type="compositionally biased region" description="Polar residues" evidence="11">
    <location>
        <begin position="167"/>
        <end position="176"/>
    </location>
</feature>
<feature type="region of interest" description="Disordered" evidence="11">
    <location>
        <begin position="84"/>
        <end position="206"/>
    </location>
</feature>
<feature type="domain" description="C2H2-type" evidence="12">
    <location>
        <begin position="498"/>
        <end position="525"/>
    </location>
</feature>
<dbReference type="FunFam" id="3.30.160.60:FF:001049">
    <property type="entry name" value="zinc finger protein 319"/>
    <property type="match status" value="1"/>
</dbReference>
<evidence type="ECO:0000256" key="11">
    <source>
        <dbReference type="SAM" id="MobiDB-lite"/>
    </source>
</evidence>
<dbReference type="InterPro" id="IPR050527">
    <property type="entry name" value="Snail/Krueppel_Znf"/>
</dbReference>
<feature type="domain" description="C2H2-type" evidence="12">
    <location>
        <begin position="470"/>
        <end position="497"/>
    </location>
</feature>
<protein>
    <recommendedName>
        <fullName evidence="16">Protein krueppel</fullName>
    </recommendedName>
</protein>
<evidence type="ECO:0000256" key="3">
    <source>
        <dbReference type="ARBA" id="ARBA00022737"/>
    </source>
</evidence>
<dbReference type="Gene3D" id="3.30.160.60">
    <property type="entry name" value="Classic Zinc Finger"/>
    <property type="match status" value="5"/>
</dbReference>
<evidence type="ECO:0000256" key="6">
    <source>
        <dbReference type="ARBA" id="ARBA00023125"/>
    </source>
</evidence>
<feature type="binding site" evidence="10">
    <location>
        <position position="52"/>
    </location>
    <ligand>
        <name>Zn(2+)</name>
        <dbReference type="ChEBI" id="CHEBI:29105"/>
    </ligand>
</feature>
<dbReference type="SMART" id="SM00868">
    <property type="entry name" value="zf-AD"/>
    <property type="match status" value="1"/>
</dbReference>
<dbReference type="PROSITE" id="PS51915">
    <property type="entry name" value="ZAD"/>
    <property type="match status" value="1"/>
</dbReference>
<keyword evidence="6" id="KW-0238">DNA-binding</keyword>
<feature type="domain" description="C2H2-type" evidence="12">
    <location>
        <begin position="610"/>
        <end position="638"/>
    </location>
</feature>
<comment type="subcellular location">
    <subcellularLocation>
        <location evidence="1">Nucleus</location>
    </subcellularLocation>
</comment>
<proteinExistence type="inferred from homology"/>
<name>A0A1I8PTT5_STOCA</name>
<dbReference type="GO" id="GO:0000978">
    <property type="term" value="F:RNA polymerase II cis-regulatory region sequence-specific DNA binding"/>
    <property type="evidence" value="ECO:0007669"/>
    <property type="project" value="TreeGrafter"/>
</dbReference>
<dbReference type="AlphaFoldDB" id="A0A1I8PTT5"/>
<sequence length="638" mass="73795">MIGLCRLCASLKKPELLVAITEESEIGLKLEKCCQLCINMKDALPRSVCQECLNCLNLSYKFYNKVKEAQETLEAFYPTTTEDTANMDEETIAGENVKKKSPNPTKLIKIEKEEKLPKRPCKRGAVRPLKIAKVDSSLPEDGNLTTAKSSNNMTSSSSDTKPKLTTPVKNGTSNKNVPAGHNSKYDLKHKPTTPDKNNTSIQKVPSGHNNKYEFVIENVEVSNEDENDEYMEEVYSLLEMAKVRTGHDSQLDSLHDVEVEEVEQQDVFDLDEYEYEETTMPQHMEEIVTPDEADQTVLANSYEDPEDEAEECNLTMQGGNIKKEFSSLPLHLQVSSWNSYQFMCWVCSTKVTSIIDLFKHAKEKHSMDCDDLMQYHCYDCQKNSSNYSAFLNHVRLKHHPALKLRCDACDTLCDHFEHYETHRNNMCNNASLYPKTLPCKYCCKSFQSLNGLQVHIAQQHQADATKREKYKCKLCSKEFAWERTLKSHEMEHLDKPKWNCIKCEKYFYSKANLKSHIDTHETERMYSCHICSKSFKSNIILQKHQTTHTDIKPYQCDFCSKEFRTKIQKVTHERTHTGEMPFACDHCEKRFRFRSALNAHLKVHSGVKEYTCKYCSRAFSDLSNFKKHHKRKHADKEM</sequence>
<dbReference type="EnsemblMetazoa" id="SCAU011043-RA">
    <property type="protein sequence ID" value="SCAU011043-PA"/>
    <property type="gene ID" value="SCAU011043"/>
</dbReference>
<dbReference type="GO" id="GO:0000981">
    <property type="term" value="F:DNA-binding transcription factor activity, RNA polymerase II-specific"/>
    <property type="evidence" value="ECO:0007669"/>
    <property type="project" value="TreeGrafter"/>
</dbReference>